<dbReference type="AlphaFoldDB" id="A0A1W1EKQ4"/>
<accession>A0A1W1EKQ4</accession>
<evidence type="ECO:0000313" key="2">
    <source>
        <dbReference type="EMBL" id="SHO81450.1"/>
    </source>
</evidence>
<gene>
    <name evidence="2" type="ORF">MNB_SV-15-1305</name>
</gene>
<keyword evidence="1 2" id="KW-0808">Transferase</keyword>
<reference evidence="2" key="1">
    <citation type="submission" date="2016-10" db="EMBL/GenBank/DDBJ databases">
        <authorList>
            <person name="de Groot N.N."/>
        </authorList>
    </citation>
    <scope>NUCLEOTIDE SEQUENCE</scope>
</reference>
<dbReference type="Gene3D" id="3.40.50.300">
    <property type="entry name" value="P-loop containing nucleotide triphosphate hydrolases"/>
    <property type="match status" value="1"/>
</dbReference>
<dbReference type="InterPro" id="IPR037359">
    <property type="entry name" value="NST/OST"/>
</dbReference>
<dbReference type="SUPFAM" id="SSF52540">
    <property type="entry name" value="P-loop containing nucleoside triphosphate hydrolases"/>
    <property type="match status" value="1"/>
</dbReference>
<dbReference type="PANTHER" id="PTHR10605:SF56">
    <property type="entry name" value="BIFUNCTIONAL HEPARAN SULFATE N-DEACETYLASE_N-SULFOTRANSFERASE"/>
    <property type="match status" value="1"/>
</dbReference>
<sequence>MIKPNFLIVGVARCGTTSIYHYLNQHPQVAMAKKKEPKYFSSINISFPHNGVGDKSVDSVVIRDRDEYFNLFKKFDKFRAIGEASSDYLYFHKEVIESIKEELGDVKIIISIRNPIDRAYSAYNNLLRDGREKLSFRDGLDREESRIEDNWDWMWAYKKGGLYSNAIKDFQDNFSNVKIVLFDELNNNSNGIMSDIFDFLEVDNSIKVDTNTKYSHSGKAKSPIIKYISNRDNKLAFLIRKIIMGLVPRSLLESVAKRVLSKDDMNMEDREYLREYFREDIEATSRLIGRDLSHWE</sequence>
<protein>
    <submittedName>
        <fullName evidence="2">Sulfotransferase</fullName>
    </submittedName>
</protein>
<proteinExistence type="predicted"/>
<dbReference type="Pfam" id="PF13469">
    <property type="entry name" value="Sulfotransfer_3"/>
    <property type="match status" value="1"/>
</dbReference>
<dbReference type="EMBL" id="FRYL01000040">
    <property type="protein sequence ID" value="SHO81450.1"/>
    <property type="molecule type" value="Genomic_DNA"/>
</dbReference>
<dbReference type="GO" id="GO:0008146">
    <property type="term" value="F:sulfotransferase activity"/>
    <property type="evidence" value="ECO:0007669"/>
    <property type="project" value="InterPro"/>
</dbReference>
<evidence type="ECO:0000256" key="1">
    <source>
        <dbReference type="ARBA" id="ARBA00022679"/>
    </source>
</evidence>
<dbReference type="PANTHER" id="PTHR10605">
    <property type="entry name" value="HEPARAN SULFATE SULFOTRANSFERASE"/>
    <property type="match status" value="1"/>
</dbReference>
<organism evidence="2">
    <name type="scientific">hydrothermal vent metagenome</name>
    <dbReference type="NCBI Taxonomy" id="652676"/>
    <lineage>
        <taxon>unclassified sequences</taxon>
        <taxon>metagenomes</taxon>
        <taxon>ecological metagenomes</taxon>
    </lineage>
</organism>
<name>A0A1W1EKQ4_9ZZZZ</name>
<dbReference type="InterPro" id="IPR027417">
    <property type="entry name" value="P-loop_NTPase"/>
</dbReference>